<dbReference type="InterPro" id="IPR019533">
    <property type="entry name" value="Peptidase_S26"/>
</dbReference>
<protein>
    <recommendedName>
        <fullName evidence="5">Signal peptidase I</fullName>
        <ecNumber evidence="5">3.4.21.89</ecNumber>
    </recommendedName>
</protein>
<dbReference type="EMBL" id="CP051151">
    <property type="protein sequence ID" value="QLY40080.1"/>
    <property type="molecule type" value="Genomic_DNA"/>
</dbReference>
<accession>A0A7L6N1E1</accession>
<feature type="transmembrane region" description="Helical" evidence="6">
    <location>
        <begin position="150"/>
        <end position="171"/>
    </location>
</feature>
<dbReference type="CDD" id="cd06530">
    <property type="entry name" value="S26_SPase_I"/>
    <property type="match status" value="1"/>
</dbReference>
<proteinExistence type="predicted"/>
<evidence type="ECO:0000256" key="2">
    <source>
        <dbReference type="ARBA" id="ARBA00022692"/>
    </source>
</evidence>
<keyword evidence="3 6" id="KW-1133">Transmembrane helix</keyword>
<organism evidence="8 9">
    <name type="scientific">Hujiaoplasma nucleasis</name>
    <dbReference type="NCBI Taxonomy" id="2725268"/>
    <lineage>
        <taxon>Bacteria</taxon>
        <taxon>Bacillati</taxon>
        <taxon>Mycoplasmatota</taxon>
        <taxon>Mollicutes</taxon>
        <taxon>Candidatus Izemoplasmatales</taxon>
        <taxon>Hujiaoplasmataceae</taxon>
        <taxon>Hujiaoplasma</taxon>
    </lineage>
</organism>
<dbReference type="SUPFAM" id="SSF51306">
    <property type="entry name" value="LexA/Signal peptidase"/>
    <property type="match status" value="1"/>
</dbReference>
<dbReference type="GO" id="GO:0004252">
    <property type="term" value="F:serine-type endopeptidase activity"/>
    <property type="evidence" value="ECO:0007669"/>
    <property type="project" value="UniProtKB-UniRule"/>
</dbReference>
<dbReference type="Pfam" id="PF10502">
    <property type="entry name" value="Peptidase_S26"/>
    <property type="match status" value="1"/>
</dbReference>
<evidence type="ECO:0000256" key="1">
    <source>
        <dbReference type="ARBA" id="ARBA00004370"/>
    </source>
</evidence>
<evidence type="ECO:0000256" key="6">
    <source>
        <dbReference type="SAM" id="Phobius"/>
    </source>
</evidence>
<keyword evidence="9" id="KW-1185">Reference proteome</keyword>
<gene>
    <name evidence="8" type="ORF">HF295_04070</name>
</gene>
<evidence type="ECO:0000256" key="3">
    <source>
        <dbReference type="ARBA" id="ARBA00022989"/>
    </source>
</evidence>
<name>A0A7L6N1E1_9MOLU</name>
<evidence type="ECO:0000313" key="8">
    <source>
        <dbReference type="EMBL" id="QLY40080.1"/>
    </source>
</evidence>
<dbReference type="InterPro" id="IPR036286">
    <property type="entry name" value="LexA/Signal_pep-like_sf"/>
</dbReference>
<dbReference type="InterPro" id="IPR001733">
    <property type="entry name" value="Peptidase_S26B"/>
</dbReference>
<evidence type="ECO:0000313" key="9">
    <source>
        <dbReference type="Proteomes" id="UP000512167"/>
    </source>
</evidence>
<dbReference type="GO" id="GO:0006465">
    <property type="term" value="P:signal peptide processing"/>
    <property type="evidence" value="ECO:0007669"/>
    <property type="project" value="UniProtKB-UniRule"/>
</dbReference>
<keyword evidence="8" id="KW-0378">Hydrolase</keyword>
<keyword evidence="4 6" id="KW-0472">Membrane</keyword>
<feature type="domain" description="Peptidase S26" evidence="7">
    <location>
        <begin position="43"/>
        <end position="107"/>
    </location>
</feature>
<dbReference type="KEGG" id="tbk:HF295_04070"/>
<dbReference type="GO" id="GO:0009003">
    <property type="term" value="F:signal peptidase activity"/>
    <property type="evidence" value="ECO:0007669"/>
    <property type="project" value="UniProtKB-EC"/>
</dbReference>
<dbReference type="Gene3D" id="2.10.109.10">
    <property type="entry name" value="Umud Fragment, subunit A"/>
    <property type="match status" value="1"/>
</dbReference>
<sequence length="201" mass="22798">MKRKFKKILSYMPFVLLAITLLLIMQLGYSLANGEVPTIFGKAIAYVPTKSMQDEIMAGDMIIIDTSYDQVYEGDIVSFYANVDGKRVSITHRIIAINGDVFTTKGDNNDIIYDWEKNISKDNIIGVYRGSKSAFIGGIYGALFSSNFNILFLLIILIFVVIMVLEAINIIKQIQEHKQKDEKEKLINEAKEKLREKEDDA</sequence>
<evidence type="ECO:0000256" key="5">
    <source>
        <dbReference type="NCBIfam" id="TIGR02228"/>
    </source>
</evidence>
<keyword evidence="2 6" id="KW-0812">Transmembrane</keyword>
<comment type="subcellular location">
    <subcellularLocation>
        <location evidence="1">Membrane</location>
    </subcellularLocation>
</comment>
<dbReference type="EC" id="3.4.21.89" evidence="5"/>
<dbReference type="NCBIfam" id="TIGR02228">
    <property type="entry name" value="sigpep_I_arch"/>
    <property type="match status" value="1"/>
</dbReference>
<evidence type="ECO:0000256" key="4">
    <source>
        <dbReference type="ARBA" id="ARBA00023136"/>
    </source>
</evidence>
<reference evidence="8 9" key="1">
    <citation type="submission" date="2020-04" db="EMBL/GenBank/DDBJ databases">
        <authorList>
            <person name="Zheng R.K."/>
            <person name="Sun C.M."/>
        </authorList>
    </citation>
    <scope>NUCLEOTIDE SEQUENCE [LARGE SCALE GENOMIC DNA]</scope>
    <source>
        <strain evidence="9">zrk29</strain>
    </source>
</reference>
<dbReference type="GO" id="GO:0016020">
    <property type="term" value="C:membrane"/>
    <property type="evidence" value="ECO:0007669"/>
    <property type="project" value="UniProtKB-SubCell"/>
</dbReference>
<dbReference type="Proteomes" id="UP000512167">
    <property type="component" value="Chromosome"/>
</dbReference>
<dbReference type="AlphaFoldDB" id="A0A7L6N1E1"/>
<dbReference type="RefSeq" id="WP_312032578.1">
    <property type="nucleotide sequence ID" value="NZ_CP051151.1"/>
</dbReference>
<evidence type="ECO:0000259" key="7">
    <source>
        <dbReference type="Pfam" id="PF10502"/>
    </source>
</evidence>